<evidence type="ECO:0000313" key="2">
    <source>
        <dbReference type="EMBL" id="KAG9064563.1"/>
    </source>
</evidence>
<reference evidence="2" key="1">
    <citation type="submission" date="2021-06" db="EMBL/GenBank/DDBJ databases">
        <title>Genome Sequence of Mortierella hyaline Strain SCG-10, a Cold-Adapted, Nitrate-Reducing Fungus Isolated from Soil in Minnesota, USA.</title>
        <authorList>
            <person name="Aldossari N."/>
        </authorList>
    </citation>
    <scope>NUCLEOTIDE SEQUENCE</scope>
    <source>
        <strain evidence="2">SCG-10</strain>
    </source>
</reference>
<protein>
    <submittedName>
        <fullName evidence="2">Uncharacterized protein</fullName>
    </submittedName>
</protein>
<feature type="compositionally biased region" description="Polar residues" evidence="1">
    <location>
        <begin position="70"/>
        <end position="87"/>
    </location>
</feature>
<sequence>MARQTTLAAEFKRWKIDKAQYFWAEVMRSKTTVLSLTRTETSLIQYAAPLANNTIKELSRSTAEKRSGHTEQPNLEQHRCSSGSNVHSEAMYNSEDGETEAEVEVDSGSGIIAIGDQSKSSAACELDVDTAADDLDSPPEMQIVAPSRAKATPLLRPYCLRISEGQEEIGNTTIAFILCPLQPVRQLPRNDVLVLLSGIINTVSPNARQFSLSKEIMIESRLPELDPQSETHKAVKGLLAELLKALYPDLDKDRYCEPNFVQLQKKVWQLLQDAASSRHTHAEKAKYTTLQIVQQVLL</sequence>
<comment type="caution">
    <text evidence="2">The sequence shown here is derived from an EMBL/GenBank/DDBJ whole genome shotgun (WGS) entry which is preliminary data.</text>
</comment>
<accession>A0A9P7XQ17</accession>
<keyword evidence="3" id="KW-1185">Reference proteome</keyword>
<dbReference type="Proteomes" id="UP000707451">
    <property type="component" value="Unassembled WGS sequence"/>
</dbReference>
<evidence type="ECO:0000256" key="1">
    <source>
        <dbReference type="SAM" id="MobiDB-lite"/>
    </source>
</evidence>
<organism evidence="2 3">
    <name type="scientific">Linnemannia hyalina</name>
    <dbReference type="NCBI Taxonomy" id="64524"/>
    <lineage>
        <taxon>Eukaryota</taxon>
        <taxon>Fungi</taxon>
        <taxon>Fungi incertae sedis</taxon>
        <taxon>Mucoromycota</taxon>
        <taxon>Mortierellomycotina</taxon>
        <taxon>Mortierellomycetes</taxon>
        <taxon>Mortierellales</taxon>
        <taxon>Mortierellaceae</taxon>
        <taxon>Linnemannia</taxon>
    </lineage>
</organism>
<gene>
    <name evidence="2" type="ORF">KI688_002821</name>
</gene>
<dbReference type="EMBL" id="JAHRHY010000013">
    <property type="protein sequence ID" value="KAG9064563.1"/>
    <property type="molecule type" value="Genomic_DNA"/>
</dbReference>
<evidence type="ECO:0000313" key="3">
    <source>
        <dbReference type="Proteomes" id="UP000707451"/>
    </source>
</evidence>
<dbReference type="AlphaFoldDB" id="A0A9P7XQ17"/>
<feature type="region of interest" description="Disordered" evidence="1">
    <location>
        <begin position="58"/>
        <end position="88"/>
    </location>
</feature>
<proteinExistence type="predicted"/>
<feature type="compositionally biased region" description="Basic and acidic residues" evidence="1">
    <location>
        <begin position="58"/>
        <end position="69"/>
    </location>
</feature>
<name>A0A9P7XQ17_9FUNG</name>
<dbReference type="OrthoDB" id="2442475at2759"/>